<protein>
    <submittedName>
        <fullName evidence="2">Uncharacterized protein</fullName>
    </submittedName>
</protein>
<reference evidence="2" key="1">
    <citation type="submission" date="2021-03" db="EMBL/GenBank/DDBJ databases">
        <title>Draft genome sequence of rust myrtle Austropuccinia psidii MF-1, a brazilian biotype.</title>
        <authorList>
            <person name="Quecine M.C."/>
            <person name="Pachon D.M.R."/>
            <person name="Bonatelli M.L."/>
            <person name="Correr F.H."/>
            <person name="Franceschini L.M."/>
            <person name="Leite T.F."/>
            <person name="Margarido G.R.A."/>
            <person name="Almeida C.A."/>
            <person name="Ferrarezi J.A."/>
            <person name="Labate C.A."/>
        </authorList>
    </citation>
    <scope>NUCLEOTIDE SEQUENCE</scope>
    <source>
        <strain evidence="2">MF-1</strain>
    </source>
</reference>
<organism evidence="2 3">
    <name type="scientific">Austropuccinia psidii MF-1</name>
    <dbReference type="NCBI Taxonomy" id="1389203"/>
    <lineage>
        <taxon>Eukaryota</taxon>
        <taxon>Fungi</taxon>
        <taxon>Dikarya</taxon>
        <taxon>Basidiomycota</taxon>
        <taxon>Pucciniomycotina</taxon>
        <taxon>Pucciniomycetes</taxon>
        <taxon>Pucciniales</taxon>
        <taxon>Sphaerophragmiaceae</taxon>
        <taxon>Austropuccinia</taxon>
    </lineage>
</organism>
<sequence>MEDSDSESMGNAIRENNDKDQDQIEENIVEYQEGTQLEEGLPKQTTNNIFQAYTICKKFLVTPKRRMAYIDGTATKRTFSVGNTQHQLNIYSGAHF</sequence>
<comment type="caution">
    <text evidence="2">The sequence shown here is derived from an EMBL/GenBank/DDBJ whole genome shotgun (WGS) entry which is preliminary data.</text>
</comment>
<evidence type="ECO:0000313" key="3">
    <source>
        <dbReference type="Proteomes" id="UP000765509"/>
    </source>
</evidence>
<gene>
    <name evidence="2" type="ORF">O181_083589</name>
</gene>
<dbReference type="Proteomes" id="UP000765509">
    <property type="component" value="Unassembled WGS sequence"/>
</dbReference>
<evidence type="ECO:0000256" key="1">
    <source>
        <dbReference type="SAM" id="MobiDB-lite"/>
    </source>
</evidence>
<name>A0A9Q3FRV8_9BASI</name>
<accession>A0A9Q3FRV8</accession>
<keyword evidence="3" id="KW-1185">Reference proteome</keyword>
<dbReference type="EMBL" id="AVOT02048658">
    <property type="protein sequence ID" value="MBW0543874.1"/>
    <property type="molecule type" value="Genomic_DNA"/>
</dbReference>
<dbReference type="AlphaFoldDB" id="A0A9Q3FRV8"/>
<evidence type="ECO:0000313" key="2">
    <source>
        <dbReference type="EMBL" id="MBW0543874.1"/>
    </source>
</evidence>
<proteinExistence type="predicted"/>
<feature type="region of interest" description="Disordered" evidence="1">
    <location>
        <begin position="1"/>
        <end position="26"/>
    </location>
</feature>